<dbReference type="Pfam" id="PF02882">
    <property type="entry name" value="THF_DHG_CYH_C"/>
    <property type="match status" value="1"/>
</dbReference>
<gene>
    <name evidence="12" type="primary">folD</name>
    <name evidence="15" type="ORF">CVT63_05205</name>
</gene>
<dbReference type="GO" id="GO:0005829">
    <property type="term" value="C:cytosol"/>
    <property type="evidence" value="ECO:0007669"/>
    <property type="project" value="TreeGrafter"/>
</dbReference>
<protein>
    <recommendedName>
        <fullName evidence="12">Bifunctional protein FolD</fullName>
    </recommendedName>
    <domain>
        <recommendedName>
            <fullName evidence="12">Methylenetetrahydrofolate dehydrogenase</fullName>
            <ecNumber evidence="12">1.5.1.5</ecNumber>
        </recommendedName>
    </domain>
    <domain>
        <recommendedName>
            <fullName evidence="12">Methenyltetrahydrofolate cyclohydrolase</fullName>
            <ecNumber evidence="12">3.5.4.9</ecNumber>
        </recommendedName>
    </domain>
</protein>
<evidence type="ECO:0000256" key="11">
    <source>
        <dbReference type="ARBA" id="ARBA00023268"/>
    </source>
</evidence>
<dbReference type="GO" id="GO:0004488">
    <property type="term" value="F:methylenetetrahydrofolate dehydrogenase (NADP+) activity"/>
    <property type="evidence" value="ECO:0007669"/>
    <property type="project" value="UniProtKB-UniRule"/>
</dbReference>
<keyword evidence="5 12" id="KW-0658">Purine biosynthesis</keyword>
<keyword evidence="10 12" id="KW-0486">Methionine biosynthesis</keyword>
<dbReference type="Gene3D" id="3.40.50.10860">
    <property type="entry name" value="Leucine Dehydrogenase, chain A, domain 1"/>
    <property type="match status" value="1"/>
</dbReference>
<proteinExistence type="inferred from homology"/>
<evidence type="ECO:0000313" key="15">
    <source>
        <dbReference type="EMBL" id="PKQ27965.1"/>
    </source>
</evidence>
<keyword evidence="3 12" id="KW-0554">One-carbon metabolism</keyword>
<evidence type="ECO:0000256" key="12">
    <source>
        <dbReference type="HAMAP-Rule" id="MF_01576"/>
    </source>
</evidence>
<evidence type="ECO:0000256" key="9">
    <source>
        <dbReference type="ARBA" id="ARBA00023102"/>
    </source>
</evidence>
<evidence type="ECO:0000256" key="1">
    <source>
        <dbReference type="ARBA" id="ARBA00004777"/>
    </source>
</evidence>
<dbReference type="EC" id="1.5.1.5" evidence="12"/>
<keyword evidence="9 12" id="KW-0368">Histidine biosynthesis</keyword>
<comment type="function">
    <text evidence="12">Catalyzes the oxidation of 5,10-methylenetetrahydrofolate to 5,10-methenyltetrahydrofolate and then the hydrolysis of 5,10-methenyltetrahydrofolate to 10-formyltetrahydrofolate.</text>
</comment>
<reference evidence="15 16" key="1">
    <citation type="journal article" date="2017" name="ISME J.">
        <title>Potential for microbial H2 and metal transformations associated with novel bacteria and archaea in deep terrestrial subsurface sediments.</title>
        <authorList>
            <person name="Hernsdorf A.W."/>
            <person name="Amano Y."/>
            <person name="Miyakawa K."/>
            <person name="Ise K."/>
            <person name="Suzuki Y."/>
            <person name="Anantharaman K."/>
            <person name="Probst A."/>
            <person name="Burstein D."/>
            <person name="Thomas B.C."/>
            <person name="Banfield J.F."/>
        </authorList>
    </citation>
    <scope>NUCLEOTIDE SEQUENCE [LARGE SCALE GENOMIC DNA]</scope>
    <source>
        <strain evidence="15">HGW-Actinobacteria-3</strain>
    </source>
</reference>
<evidence type="ECO:0000256" key="7">
    <source>
        <dbReference type="ARBA" id="ARBA00022857"/>
    </source>
</evidence>
<dbReference type="InterPro" id="IPR036291">
    <property type="entry name" value="NAD(P)-bd_dom_sf"/>
</dbReference>
<dbReference type="FunFam" id="3.40.50.720:FF:000006">
    <property type="entry name" value="Bifunctional protein FolD"/>
    <property type="match status" value="1"/>
</dbReference>
<accession>A0A2N3G5G5</accession>
<sequence>MAEIIDGNAIADEIKTEIVAETEKLKAKGVAPGVATLLVGDDFGSKMYRGQVEKNCESVGFNYIEKTLPAETTEEEVIKIVRELNEDPAVSGILPLRPYPEHISDSTVIRNIREDKDIDCFHPANMGRLLLGEPTLAPATPSACIELLDRVGVEFEGAEIVVVGHSNIVGKPIAMLALNRNATVSVTHVFTSQAGNLAKHTIGADILIVAAGRAGLVTADLVKSGAVVIDVGINRVKILDDEGNPILNDKGKPKTKTVGDVDFDNVKEKAKAITPVPGGVGAVTNMMLLKNALTAARMQAR</sequence>
<dbReference type="UniPathway" id="UPA00193"/>
<comment type="catalytic activity">
    <reaction evidence="12">
        <text>(6R)-5,10-methenyltetrahydrofolate + H2O = (6R)-10-formyltetrahydrofolate + H(+)</text>
        <dbReference type="Rhea" id="RHEA:23700"/>
        <dbReference type="ChEBI" id="CHEBI:15377"/>
        <dbReference type="ChEBI" id="CHEBI:15378"/>
        <dbReference type="ChEBI" id="CHEBI:57455"/>
        <dbReference type="ChEBI" id="CHEBI:195366"/>
        <dbReference type="EC" id="3.5.4.9"/>
    </reaction>
</comment>
<comment type="pathway">
    <text evidence="1 12">One-carbon metabolism; tetrahydrofolate interconversion.</text>
</comment>
<dbReference type="GO" id="GO:0004477">
    <property type="term" value="F:methenyltetrahydrofolate cyclohydrolase activity"/>
    <property type="evidence" value="ECO:0007669"/>
    <property type="project" value="UniProtKB-UniRule"/>
</dbReference>
<comment type="caution">
    <text evidence="12">Lacks conserved residue(s) required for the propagation of feature annotation.</text>
</comment>
<dbReference type="Pfam" id="PF00763">
    <property type="entry name" value="THF_DHG_CYH"/>
    <property type="match status" value="1"/>
</dbReference>
<dbReference type="EC" id="3.5.4.9" evidence="12"/>
<dbReference type="PANTHER" id="PTHR48099:SF5">
    <property type="entry name" value="C-1-TETRAHYDROFOLATE SYNTHASE, CYTOPLASMIC"/>
    <property type="match status" value="1"/>
</dbReference>
<comment type="catalytic activity">
    <reaction evidence="12">
        <text>(6R)-5,10-methylene-5,6,7,8-tetrahydrofolate + NADP(+) = (6R)-5,10-methenyltetrahydrofolate + NADPH</text>
        <dbReference type="Rhea" id="RHEA:22812"/>
        <dbReference type="ChEBI" id="CHEBI:15636"/>
        <dbReference type="ChEBI" id="CHEBI:57455"/>
        <dbReference type="ChEBI" id="CHEBI:57783"/>
        <dbReference type="ChEBI" id="CHEBI:58349"/>
        <dbReference type="EC" id="1.5.1.5"/>
    </reaction>
</comment>
<evidence type="ECO:0000256" key="5">
    <source>
        <dbReference type="ARBA" id="ARBA00022755"/>
    </source>
</evidence>
<dbReference type="InterPro" id="IPR020631">
    <property type="entry name" value="THF_DH/CycHdrlase_NAD-bd_dom"/>
</dbReference>
<comment type="similarity">
    <text evidence="12">Belongs to the tetrahydrofolate dehydrogenase/cyclohydrolase family.</text>
</comment>
<dbReference type="AlphaFoldDB" id="A0A2N3G5G5"/>
<evidence type="ECO:0000313" key="16">
    <source>
        <dbReference type="Proteomes" id="UP000233654"/>
    </source>
</evidence>
<dbReference type="InterPro" id="IPR046346">
    <property type="entry name" value="Aminoacid_DH-like_N_sf"/>
</dbReference>
<dbReference type="SUPFAM" id="SSF51735">
    <property type="entry name" value="NAD(P)-binding Rossmann-fold domains"/>
    <property type="match status" value="1"/>
</dbReference>
<evidence type="ECO:0000256" key="8">
    <source>
        <dbReference type="ARBA" id="ARBA00023002"/>
    </source>
</evidence>
<dbReference type="PANTHER" id="PTHR48099">
    <property type="entry name" value="C-1-TETRAHYDROFOLATE SYNTHASE, CYTOPLASMIC-RELATED"/>
    <property type="match status" value="1"/>
</dbReference>
<dbReference type="InterPro" id="IPR020630">
    <property type="entry name" value="THF_DH/CycHdrlase_cat_dom"/>
</dbReference>
<dbReference type="CDD" id="cd01080">
    <property type="entry name" value="NAD_bind_m-THF_DH_Cyclohyd"/>
    <property type="match status" value="1"/>
</dbReference>
<keyword evidence="11 12" id="KW-0511">Multifunctional enzyme</keyword>
<dbReference type="GO" id="GO:0006164">
    <property type="term" value="P:purine nucleotide biosynthetic process"/>
    <property type="evidence" value="ECO:0007669"/>
    <property type="project" value="UniProtKB-KW"/>
</dbReference>
<dbReference type="InterPro" id="IPR000672">
    <property type="entry name" value="THF_DH/CycHdrlase"/>
</dbReference>
<feature type="domain" description="Tetrahydrofolate dehydrogenase/cyclohydrolase NAD(P)-binding" evidence="14">
    <location>
        <begin position="138"/>
        <end position="299"/>
    </location>
</feature>
<keyword evidence="6 12" id="KW-0378">Hydrolase</keyword>
<feature type="binding site" evidence="12">
    <location>
        <begin position="164"/>
        <end position="166"/>
    </location>
    <ligand>
        <name>NADP(+)</name>
        <dbReference type="ChEBI" id="CHEBI:58349"/>
    </ligand>
</feature>
<keyword evidence="8 12" id="KW-0560">Oxidoreductase</keyword>
<comment type="subunit">
    <text evidence="2 12">Homodimer.</text>
</comment>
<dbReference type="Gene3D" id="3.40.50.720">
    <property type="entry name" value="NAD(P)-binding Rossmann-like Domain"/>
    <property type="match status" value="1"/>
</dbReference>
<evidence type="ECO:0000259" key="14">
    <source>
        <dbReference type="Pfam" id="PF02882"/>
    </source>
</evidence>
<organism evidence="15 16">
    <name type="scientific">Candidatus Anoxymicrobium japonicum</name>
    <dbReference type="NCBI Taxonomy" id="2013648"/>
    <lineage>
        <taxon>Bacteria</taxon>
        <taxon>Bacillati</taxon>
        <taxon>Actinomycetota</taxon>
        <taxon>Candidatus Geothermincolia</taxon>
        <taxon>Candidatus Geothermincolales</taxon>
        <taxon>Candidatus Anoxymicrobiaceae</taxon>
        <taxon>Candidatus Anoxymicrobium</taxon>
    </lineage>
</organism>
<evidence type="ECO:0000256" key="6">
    <source>
        <dbReference type="ARBA" id="ARBA00022801"/>
    </source>
</evidence>
<keyword evidence="4 12" id="KW-0028">Amino-acid biosynthesis</keyword>
<dbReference type="GO" id="GO:0035999">
    <property type="term" value="P:tetrahydrofolate interconversion"/>
    <property type="evidence" value="ECO:0007669"/>
    <property type="project" value="UniProtKB-UniRule"/>
</dbReference>
<evidence type="ECO:0000256" key="4">
    <source>
        <dbReference type="ARBA" id="ARBA00022605"/>
    </source>
</evidence>
<dbReference type="GO" id="GO:0009086">
    <property type="term" value="P:methionine biosynthetic process"/>
    <property type="evidence" value="ECO:0007669"/>
    <property type="project" value="UniProtKB-KW"/>
</dbReference>
<dbReference type="Proteomes" id="UP000233654">
    <property type="component" value="Unassembled WGS sequence"/>
</dbReference>
<comment type="caution">
    <text evidence="15">The sequence shown here is derived from an EMBL/GenBank/DDBJ whole genome shotgun (WGS) entry which is preliminary data.</text>
</comment>
<dbReference type="GO" id="GO:0000105">
    <property type="term" value="P:L-histidine biosynthetic process"/>
    <property type="evidence" value="ECO:0007669"/>
    <property type="project" value="UniProtKB-KW"/>
</dbReference>
<feature type="binding site" evidence="12">
    <location>
        <position position="233"/>
    </location>
    <ligand>
        <name>NADP(+)</name>
        <dbReference type="ChEBI" id="CHEBI:58349"/>
    </ligand>
</feature>
<dbReference type="SUPFAM" id="SSF53223">
    <property type="entry name" value="Aminoacid dehydrogenase-like, N-terminal domain"/>
    <property type="match status" value="1"/>
</dbReference>
<feature type="domain" description="Tetrahydrofolate dehydrogenase/cyclohydrolase catalytic" evidence="13">
    <location>
        <begin position="5"/>
        <end position="119"/>
    </location>
</feature>
<evidence type="ECO:0000256" key="3">
    <source>
        <dbReference type="ARBA" id="ARBA00022563"/>
    </source>
</evidence>
<evidence type="ECO:0000256" key="10">
    <source>
        <dbReference type="ARBA" id="ARBA00023167"/>
    </source>
</evidence>
<name>A0A2N3G5G5_9ACTN</name>
<dbReference type="EMBL" id="PHEX01000040">
    <property type="protein sequence ID" value="PKQ27965.1"/>
    <property type="molecule type" value="Genomic_DNA"/>
</dbReference>
<keyword evidence="7 12" id="KW-0521">NADP</keyword>
<dbReference type="HAMAP" id="MF_01576">
    <property type="entry name" value="THF_DHG_CYH"/>
    <property type="match status" value="1"/>
</dbReference>
<evidence type="ECO:0000256" key="2">
    <source>
        <dbReference type="ARBA" id="ARBA00011738"/>
    </source>
</evidence>
<dbReference type="PRINTS" id="PR00085">
    <property type="entry name" value="THFDHDRGNASE"/>
</dbReference>
<evidence type="ECO:0000259" key="13">
    <source>
        <dbReference type="Pfam" id="PF00763"/>
    </source>
</evidence>